<feature type="compositionally biased region" description="Low complexity" evidence="1">
    <location>
        <begin position="89"/>
        <end position="101"/>
    </location>
</feature>
<sequence>MQRSRSLRKPGGGDPQQQRGTEQQAGPGPDPRTLSPSRLPVKPPSRIASVSSGVPRQQAALGRTATGSSLARSTASTRAARDEEPKKYPPSSSSLRTVSTSAAGKVTRARSKTTVGSSAAGPAGSGPGAAGGAGVGTARTGSATGHARTRSSATVLTGATTLRPPSQTSKPQPPPQPSSGPAAPPPQRMGHTRTKSAAAAGAEIPRPPSESSKMQPPRQASSSTTAAPRASANANRGPLPLPPHAKPSFSALQQHYSPAKSTAPKPLTSTFLAPPSPGKLPSNVVISADTLRLQNDLLRHHVLHASECEATASWHASAQGRLGGRFEDLARESRELSREETRLLEAVNVLALRAWGGNLEERVQGLDAVLSPLWRLSEAGGKHARLARRFERWAERAVELEDARERGGGGMLDGGDEPALVGELDAAWKQECEGLRRKLEAWAAQIEGLALLSRPDGPEVGSNLEGILRGCGELVGGMLSELGLMLEIEKGLVAREREWARGVIESVGDEGTGAGAIWRSL</sequence>
<feature type="region of interest" description="Disordered" evidence="1">
    <location>
        <begin position="1"/>
        <end position="279"/>
    </location>
</feature>
<reference evidence="2" key="1">
    <citation type="submission" date="2018-03" db="EMBL/GenBank/DDBJ databases">
        <authorList>
            <person name="Guldener U."/>
        </authorList>
    </citation>
    <scope>NUCLEOTIDE SEQUENCE</scope>
</reference>
<feature type="compositionally biased region" description="Low complexity" evidence="1">
    <location>
        <begin position="113"/>
        <end position="122"/>
    </location>
</feature>
<dbReference type="EMBL" id="ONZQ02000004">
    <property type="protein sequence ID" value="SPO00534.1"/>
    <property type="molecule type" value="Genomic_DNA"/>
</dbReference>
<accession>A0AAE8MWS5</accession>
<dbReference type="AlphaFoldDB" id="A0AAE8MWS5"/>
<feature type="compositionally biased region" description="Low complexity" evidence="1">
    <location>
        <begin position="220"/>
        <end position="236"/>
    </location>
</feature>
<feature type="compositionally biased region" description="Low complexity" evidence="1">
    <location>
        <begin position="136"/>
        <end position="145"/>
    </location>
</feature>
<protein>
    <submittedName>
        <fullName evidence="2">Uncharacterized protein</fullName>
    </submittedName>
</protein>
<evidence type="ECO:0000256" key="1">
    <source>
        <dbReference type="SAM" id="MobiDB-lite"/>
    </source>
</evidence>
<organism evidence="2 3">
    <name type="scientific">Cephalotrichum gorgonifer</name>
    <dbReference type="NCBI Taxonomy" id="2041049"/>
    <lineage>
        <taxon>Eukaryota</taxon>
        <taxon>Fungi</taxon>
        <taxon>Dikarya</taxon>
        <taxon>Ascomycota</taxon>
        <taxon>Pezizomycotina</taxon>
        <taxon>Sordariomycetes</taxon>
        <taxon>Hypocreomycetidae</taxon>
        <taxon>Microascales</taxon>
        <taxon>Microascaceae</taxon>
        <taxon>Cephalotrichum</taxon>
    </lineage>
</organism>
<gene>
    <name evidence="2" type="ORF">DNG_03282</name>
</gene>
<proteinExistence type="predicted"/>
<feature type="compositionally biased region" description="Polar residues" evidence="1">
    <location>
        <begin position="250"/>
        <end position="260"/>
    </location>
</feature>
<dbReference type="Proteomes" id="UP001187682">
    <property type="component" value="Unassembled WGS sequence"/>
</dbReference>
<feature type="compositionally biased region" description="Polar residues" evidence="1">
    <location>
        <begin position="15"/>
        <end position="24"/>
    </location>
</feature>
<feature type="compositionally biased region" description="Low complexity" evidence="1">
    <location>
        <begin position="63"/>
        <end position="78"/>
    </location>
</feature>
<feature type="compositionally biased region" description="Pro residues" evidence="1">
    <location>
        <begin position="171"/>
        <end position="187"/>
    </location>
</feature>
<keyword evidence="3" id="KW-1185">Reference proteome</keyword>
<evidence type="ECO:0000313" key="3">
    <source>
        <dbReference type="Proteomes" id="UP001187682"/>
    </source>
</evidence>
<feature type="compositionally biased region" description="Gly residues" evidence="1">
    <location>
        <begin position="123"/>
        <end position="135"/>
    </location>
</feature>
<comment type="caution">
    <text evidence="2">The sequence shown here is derived from an EMBL/GenBank/DDBJ whole genome shotgun (WGS) entry which is preliminary data.</text>
</comment>
<name>A0AAE8MWS5_9PEZI</name>
<feature type="compositionally biased region" description="Polar residues" evidence="1">
    <location>
        <begin position="150"/>
        <end position="160"/>
    </location>
</feature>
<evidence type="ECO:0000313" key="2">
    <source>
        <dbReference type="EMBL" id="SPO00534.1"/>
    </source>
</evidence>